<feature type="compositionally biased region" description="Basic and acidic residues" evidence="1">
    <location>
        <begin position="1"/>
        <end position="23"/>
    </location>
</feature>
<evidence type="ECO:0000313" key="2">
    <source>
        <dbReference type="EMBL" id="EGG15869.1"/>
    </source>
</evidence>
<dbReference type="GeneID" id="14867956"/>
<gene>
    <name evidence="2" type="ORF">DFA_09538</name>
</gene>
<dbReference type="EMBL" id="GL883025">
    <property type="protein sequence ID" value="EGG15869.1"/>
    <property type="molecule type" value="Genomic_DNA"/>
</dbReference>
<feature type="region of interest" description="Disordered" evidence="1">
    <location>
        <begin position="1"/>
        <end position="31"/>
    </location>
</feature>
<evidence type="ECO:0000313" key="3">
    <source>
        <dbReference type="Proteomes" id="UP000007797"/>
    </source>
</evidence>
<keyword evidence="3" id="KW-1185">Reference proteome</keyword>
<dbReference type="AlphaFoldDB" id="F4Q7W9"/>
<accession>F4Q7W9</accession>
<dbReference type="KEGG" id="dfa:DFA_09538"/>
<protein>
    <submittedName>
        <fullName evidence="2">Uncharacterized protein</fullName>
    </submittedName>
</protein>
<evidence type="ECO:0000256" key="1">
    <source>
        <dbReference type="SAM" id="MobiDB-lite"/>
    </source>
</evidence>
<sequence length="90" mass="10847">MEDIYKDWDKENQDTRFGKDQSSKRTPKKDRRIDNLYHDHFDEQLYKNEPLNNNINNNKDIDFNNNEIDYSKIKNQITPGASFLDYSNTI</sequence>
<dbReference type="Proteomes" id="UP000007797">
    <property type="component" value="Unassembled WGS sequence"/>
</dbReference>
<organism evidence="2 3">
    <name type="scientific">Cavenderia fasciculata</name>
    <name type="common">Slime mold</name>
    <name type="synonym">Dictyostelium fasciculatum</name>
    <dbReference type="NCBI Taxonomy" id="261658"/>
    <lineage>
        <taxon>Eukaryota</taxon>
        <taxon>Amoebozoa</taxon>
        <taxon>Evosea</taxon>
        <taxon>Eumycetozoa</taxon>
        <taxon>Dictyostelia</taxon>
        <taxon>Acytosteliales</taxon>
        <taxon>Cavenderiaceae</taxon>
        <taxon>Cavenderia</taxon>
    </lineage>
</organism>
<name>F4Q7W9_CACFS</name>
<reference evidence="3" key="1">
    <citation type="journal article" date="2011" name="Genome Res.">
        <title>Phylogeny-wide analysis of social amoeba genomes highlights ancient origins for complex intercellular communication.</title>
        <authorList>
            <person name="Heidel A.J."/>
            <person name="Lawal H.M."/>
            <person name="Felder M."/>
            <person name="Schilde C."/>
            <person name="Helps N.R."/>
            <person name="Tunggal B."/>
            <person name="Rivero F."/>
            <person name="John U."/>
            <person name="Schleicher M."/>
            <person name="Eichinger L."/>
            <person name="Platzer M."/>
            <person name="Noegel A.A."/>
            <person name="Schaap P."/>
            <person name="Gloeckner G."/>
        </authorList>
    </citation>
    <scope>NUCLEOTIDE SEQUENCE [LARGE SCALE GENOMIC DNA]</scope>
    <source>
        <strain evidence="3">SH3</strain>
    </source>
</reference>
<proteinExistence type="predicted"/>
<dbReference type="RefSeq" id="XP_004352194.1">
    <property type="nucleotide sequence ID" value="XM_004352142.1"/>
</dbReference>